<feature type="region of interest" description="Disordered" evidence="1">
    <location>
        <begin position="1"/>
        <end position="27"/>
    </location>
</feature>
<proteinExistence type="predicted"/>
<dbReference type="Gene3D" id="2.20.25.10">
    <property type="match status" value="1"/>
</dbReference>
<dbReference type="Proteomes" id="UP000824496">
    <property type="component" value="Chromosome"/>
</dbReference>
<evidence type="ECO:0000313" key="3">
    <source>
        <dbReference type="Proteomes" id="UP000824496"/>
    </source>
</evidence>
<accession>A0ABN6K239</accession>
<protein>
    <submittedName>
        <fullName evidence="2">Uncharacterized protein</fullName>
    </submittedName>
</protein>
<gene>
    <name evidence="2" type="ORF">MANAM107_04960</name>
</gene>
<organism evidence="2 3">
    <name type="scientific">Actinomyces capricornis</name>
    <dbReference type="NCBI Taxonomy" id="2755559"/>
    <lineage>
        <taxon>Bacteria</taxon>
        <taxon>Bacillati</taxon>
        <taxon>Actinomycetota</taxon>
        <taxon>Actinomycetes</taxon>
        <taxon>Actinomycetales</taxon>
        <taxon>Actinomycetaceae</taxon>
        <taxon>Actinomyces</taxon>
    </lineage>
</organism>
<keyword evidence="3" id="KW-1185">Reference proteome</keyword>
<dbReference type="EMBL" id="AP025017">
    <property type="protein sequence ID" value="BDA63662.1"/>
    <property type="molecule type" value="Genomic_DNA"/>
</dbReference>
<dbReference type="SUPFAM" id="SSF158997">
    <property type="entry name" value="Trm112p-like"/>
    <property type="match status" value="1"/>
</dbReference>
<evidence type="ECO:0000256" key="1">
    <source>
        <dbReference type="SAM" id="MobiDB-lite"/>
    </source>
</evidence>
<name>A0ABN6K239_9ACTO</name>
<evidence type="ECO:0000313" key="2">
    <source>
        <dbReference type="EMBL" id="BDA63662.1"/>
    </source>
</evidence>
<reference evidence="2 3" key="1">
    <citation type="submission" date="2021-08" db="EMBL/GenBank/DDBJ databases">
        <title>Whole genome sequence of novel Actinomyces species strain MAS-1.</title>
        <authorList>
            <person name="Saito M."/>
            <person name="Kuwahara N."/>
            <person name="Takizawa T."/>
            <person name="Gotouda H."/>
            <person name="Ochiai T."/>
        </authorList>
    </citation>
    <scope>NUCLEOTIDE SEQUENCE [LARGE SCALE GENOMIC DNA]</scope>
    <source>
        <strain evidence="2 3">MAS-1</strain>
    </source>
</reference>
<sequence>MSMPQDATDHFAAGGSGSPAPQSAGLIDPGLRGILRCPITGEELEEGSIGAAPVLISRGAALAYPVREGVPILLPHEGLPLPA</sequence>